<dbReference type="EMBL" id="VIKS01000010">
    <property type="protein sequence ID" value="TQV86496.1"/>
    <property type="molecule type" value="Genomic_DNA"/>
</dbReference>
<feature type="transmembrane region" description="Helical" evidence="7">
    <location>
        <begin position="74"/>
        <end position="100"/>
    </location>
</feature>
<accession>A0A545UAK5</accession>
<dbReference type="GO" id="GO:0005886">
    <property type="term" value="C:plasma membrane"/>
    <property type="evidence" value="ECO:0007669"/>
    <property type="project" value="UniProtKB-SubCell"/>
</dbReference>
<keyword evidence="5 7" id="KW-1133">Transmembrane helix</keyword>
<comment type="caution">
    <text evidence="8">The sequence shown here is derived from an EMBL/GenBank/DDBJ whole genome shotgun (WGS) entry which is preliminary data.</text>
</comment>
<organism evidence="8 9">
    <name type="scientific">Aliikangiella coralliicola</name>
    <dbReference type="NCBI Taxonomy" id="2592383"/>
    <lineage>
        <taxon>Bacteria</taxon>
        <taxon>Pseudomonadati</taxon>
        <taxon>Pseudomonadota</taxon>
        <taxon>Gammaproteobacteria</taxon>
        <taxon>Oceanospirillales</taxon>
        <taxon>Pleioneaceae</taxon>
        <taxon>Aliikangiella</taxon>
    </lineage>
</organism>
<dbReference type="Proteomes" id="UP000315439">
    <property type="component" value="Unassembled WGS sequence"/>
</dbReference>
<evidence type="ECO:0000256" key="7">
    <source>
        <dbReference type="RuleBase" id="RU004379"/>
    </source>
</evidence>
<feature type="transmembrane region" description="Helical" evidence="7">
    <location>
        <begin position="138"/>
        <end position="156"/>
    </location>
</feature>
<protein>
    <submittedName>
        <fullName evidence="8">Bax inhibitor-1/YccA family protein</fullName>
    </submittedName>
</protein>
<evidence type="ECO:0000256" key="1">
    <source>
        <dbReference type="ARBA" id="ARBA00004651"/>
    </source>
</evidence>
<comment type="similarity">
    <text evidence="2 7">Belongs to the BI1 family.</text>
</comment>
<keyword evidence="6 7" id="KW-0472">Membrane</keyword>
<feature type="transmembrane region" description="Helical" evidence="7">
    <location>
        <begin position="162"/>
        <end position="185"/>
    </location>
</feature>
<keyword evidence="4 7" id="KW-0812">Transmembrane</keyword>
<keyword evidence="3" id="KW-1003">Cell membrane</keyword>
<sequence length="227" mass="24770">MQSNSPVIERTRGQSIEVNKVLKNTYLLLSATLLFSGAMAGVAMALNVGFIPFWAYLIGLFGMTFLIHKTANSAMGIVMTFVFTGFLGFYAGPIINYYVSTGGANIVVQALAGTGLIFFALSGYVLKTKKDFTFMRGFLFTGVTVVFFAIIFYYIGSAFFGLHISGFSLAISAICVILMSAFILYDTSSIIRGEETNYVLATVSMYMNIYVLFMHLLNLLSALSGDD</sequence>
<proteinExistence type="inferred from homology"/>
<evidence type="ECO:0000313" key="9">
    <source>
        <dbReference type="Proteomes" id="UP000315439"/>
    </source>
</evidence>
<evidence type="ECO:0000256" key="6">
    <source>
        <dbReference type="ARBA" id="ARBA00023136"/>
    </source>
</evidence>
<gene>
    <name evidence="8" type="ORF">FLL46_16425</name>
</gene>
<dbReference type="PANTHER" id="PTHR23291:SF115">
    <property type="entry name" value="MODULATOR OF FTSH PROTEASE YCCA"/>
    <property type="match status" value="1"/>
</dbReference>
<evidence type="ECO:0000256" key="4">
    <source>
        <dbReference type="ARBA" id="ARBA00022692"/>
    </source>
</evidence>
<name>A0A545UAK5_9GAMM</name>
<reference evidence="8 9" key="1">
    <citation type="submission" date="2019-07" db="EMBL/GenBank/DDBJ databases">
        <title>Draft genome for Aliikangiella sp. M105.</title>
        <authorList>
            <person name="Wang G."/>
        </authorList>
    </citation>
    <scope>NUCLEOTIDE SEQUENCE [LARGE SCALE GENOMIC DNA]</scope>
    <source>
        <strain evidence="8 9">M105</strain>
    </source>
</reference>
<keyword evidence="9" id="KW-1185">Reference proteome</keyword>
<feature type="transmembrane region" description="Helical" evidence="7">
    <location>
        <begin position="197"/>
        <end position="217"/>
    </location>
</feature>
<dbReference type="AlphaFoldDB" id="A0A545UAK5"/>
<dbReference type="RefSeq" id="WP_142932419.1">
    <property type="nucleotide sequence ID" value="NZ_ML660166.1"/>
</dbReference>
<feature type="transmembrane region" description="Helical" evidence="7">
    <location>
        <begin position="50"/>
        <end position="67"/>
    </location>
</feature>
<evidence type="ECO:0000256" key="2">
    <source>
        <dbReference type="ARBA" id="ARBA00010350"/>
    </source>
</evidence>
<dbReference type="CDD" id="cd10433">
    <property type="entry name" value="YccA_like"/>
    <property type="match status" value="1"/>
</dbReference>
<evidence type="ECO:0000256" key="5">
    <source>
        <dbReference type="ARBA" id="ARBA00022989"/>
    </source>
</evidence>
<feature type="transmembrane region" description="Helical" evidence="7">
    <location>
        <begin position="106"/>
        <end position="126"/>
    </location>
</feature>
<evidence type="ECO:0000256" key="3">
    <source>
        <dbReference type="ARBA" id="ARBA00022475"/>
    </source>
</evidence>
<comment type="subcellular location">
    <subcellularLocation>
        <location evidence="1">Cell membrane</location>
        <topology evidence="1">Multi-pass membrane protein</topology>
    </subcellularLocation>
</comment>
<feature type="transmembrane region" description="Helical" evidence="7">
    <location>
        <begin position="21"/>
        <end position="44"/>
    </location>
</feature>
<dbReference type="Pfam" id="PF01027">
    <property type="entry name" value="Bax1-I"/>
    <property type="match status" value="1"/>
</dbReference>
<evidence type="ECO:0000313" key="8">
    <source>
        <dbReference type="EMBL" id="TQV86496.1"/>
    </source>
</evidence>
<dbReference type="InterPro" id="IPR006214">
    <property type="entry name" value="Bax_inhibitor_1-related"/>
</dbReference>
<dbReference type="OrthoDB" id="9813298at2"/>
<dbReference type="PANTHER" id="PTHR23291">
    <property type="entry name" value="BAX INHIBITOR-RELATED"/>
    <property type="match status" value="1"/>
</dbReference>